<sequence length="190" mass="21449">MEKFSNKEERVLTAAEDVFARYGFARTTMGDIAKAAAISRPALYLIFPDKEAIFTRVIEMMDARSLDLIQNEVDQIAAIDQKLLHACTIWGLHGVELATAYPDAADLFDFQFPAVRQVYERFQQFLVRILEKGTASWELPVSRADFATTLTYGLRGLRYAATDVNHMRHLIEVHVTVYGLTLTRTDASIG</sequence>
<evidence type="ECO:0000313" key="7">
    <source>
        <dbReference type="Proteomes" id="UP000000813"/>
    </source>
</evidence>
<feature type="DNA-binding region" description="H-T-H motif" evidence="4">
    <location>
        <begin position="28"/>
        <end position="47"/>
    </location>
</feature>
<dbReference type="GO" id="GO:0003677">
    <property type="term" value="F:DNA binding"/>
    <property type="evidence" value="ECO:0007669"/>
    <property type="project" value="UniProtKB-UniRule"/>
</dbReference>
<keyword evidence="3" id="KW-0804">Transcription</keyword>
<keyword evidence="1" id="KW-0805">Transcription regulation</keyword>
<dbReference type="OrthoDB" id="8478851at2"/>
<dbReference type="SUPFAM" id="SSF46689">
    <property type="entry name" value="Homeodomain-like"/>
    <property type="match status" value="1"/>
</dbReference>
<dbReference type="PANTHER" id="PTHR47506:SF1">
    <property type="entry name" value="HTH-TYPE TRANSCRIPTIONAL REGULATOR YJDC"/>
    <property type="match status" value="1"/>
</dbReference>
<dbReference type="PROSITE" id="PS50977">
    <property type="entry name" value="HTH_TETR_2"/>
    <property type="match status" value="1"/>
</dbReference>
<keyword evidence="7" id="KW-1185">Reference proteome</keyword>
<name>A9CH97_AGRFC</name>
<dbReference type="Proteomes" id="UP000000813">
    <property type="component" value="Chromosome linear"/>
</dbReference>
<dbReference type="Pfam" id="PF00440">
    <property type="entry name" value="TetR_N"/>
    <property type="match status" value="1"/>
</dbReference>
<keyword evidence="2 4" id="KW-0238">DNA-binding</keyword>
<dbReference type="PhylomeDB" id="A9CH97"/>
<dbReference type="eggNOG" id="COG1309">
    <property type="taxonomic scope" value="Bacteria"/>
</dbReference>
<dbReference type="InterPro" id="IPR009057">
    <property type="entry name" value="Homeodomain-like_sf"/>
</dbReference>
<dbReference type="EMBL" id="AE007870">
    <property type="protein sequence ID" value="AAK88574.1"/>
    <property type="molecule type" value="Genomic_DNA"/>
</dbReference>
<dbReference type="PIR" id="D98131">
    <property type="entry name" value="D98131"/>
</dbReference>
<dbReference type="HOGENOM" id="CLU_069356_36_0_5"/>
<dbReference type="InterPro" id="IPR001647">
    <property type="entry name" value="HTH_TetR"/>
</dbReference>
<evidence type="ECO:0000256" key="4">
    <source>
        <dbReference type="PROSITE-ProRule" id="PRU00335"/>
    </source>
</evidence>
<proteinExistence type="predicted"/>
<protein>
    <submittedName>
        <fullName evidence="6">Transcriptional regulator, TetR family</fullName>
    </submittedName>
</protein>
<evidence type="ECO:0000256" key="2">
    <source>
        <dbReference type="ARBA" id="ARBA00023125"/>
    </source>
</evidence>
<accession>A9CH97</accession>
<dbReference type="PRINTS" id="PR00455">
    <property type="entry name" value="HTHTETR"/>
</dbReference>
<dbReference type="EnsemblBacteria" id="AAK88574">
    <property type="protein sequence ID" value="AAK88574"/>
    <property type="gene ID" value="Atu4873"/>
</dbReference>
<evidence type="ECO:0000256" key="3">
    <source>
        <dbReference type="ARBA" id="ARBA00023163"/>
    </source>
</evidence>
<dbReference type="FunFam" id="1.10.10.60:FF:000141">
    <property type="entry name" value="TetR family transcriptional regulator"/>
    <property type="match status" value="1"/>
</dbReference>
<evidence type="ECO:0000313" key="6">
    <source>
        <dbReference type="EMBL" id="AAK88574.1"/>
    </source>
</evidence>
<dbReference type="RefSeq" id="WP_010974242.1">
    <property type="nucleotide sequence ID" value="NC_003063.2"/>
</dbReference>
<dbReference type="BioCyc" id="AGRO:ATU4873-MONOMER"/>
<dbReference type="PANTHER" id="PTHR47506">
    <property type="entry name" value="TRANSCRIPTIONAL REGULATORY PROTEIN"/>
    <property type="match status" value="1"/>
</dbReference>
<reference evidence="6 7" key="2">
    <citation type="journal article" date="2001" name="Science">
        <title>Genome sequence of the plant pathogen and biotechnology agent Agrobacterium tumefaciens C58.</title>
        <authorList>
            <person name="Goodner B."/>
            <person name="Hinkle G."/>
            <person name="Gattung S."/>
            <person name="Miller N."/>
            <person name="Blanchard M."/>
            <person name="Qurollo B."/>
            <person name="Goldman B.S."/>
            <person name="Cao Y."/>
            <person name="Askenazi M."/>
            <person name="Halling C."/>
            <person name="Mullin L."/>
            <person name="Houmiel K."/>
            <person name="Gordon J."/>
            <person name="Vaudin M."/>
            <person name="Iartchouk O."/>
            <person name="Epp A."/>
            <person name="Liu F."/>
            <person name="Wollam C."/>
            <person name="Allinger M."/>
            <person name="Doughty D."/>
            <person name="Scott C."/>
            <person name="Lappas C."/>
            <person name="Markelz B."/>
            <person name="Flanagan C."/>
            <person name="Crowell C."/>
            <person name="Gurson J."/>
            <person name="Lomo C."/>
            <person name="Sear C."/>
            <person name="Strub G."/>
            <person name="Cielo C."/>
            <person name="Slater S."/>
        </authorList>
    </citation>
    <scope>NUCLEOTIDE SEQUENCE [LARGE SCALE GENOMIC DNA]</scope>
    <source>
        <strain evidence="7">C58 / ATCC 33970</strain>
    </source>
</reference>
<evidence type="ECO:0000256" key="1">
    <source>
        <dbReference type="ARBA" id="ARBA00023015"/>
    </source>
</evidence>
<dbReference type="AlphaFoldDB" id="A9CH97"/>
<dbReference type="GeneID" id="1136747"/>
<evidence type="ECO:0000259" key="5">
    <source>
        <dbReference type="PROSITE" id="PS50977"/>
    </source>
</evidence>
<reference evidence="6 7" key="1">
    <citation type="journal article" date="2001" name="Science">
        <title>The genome of the natural genetic engineer Agrobacterium tumefaciens C58.</title>
        <authorList>
            <person name="Wood D.W."/>
            <person name="Setubal J.C."/>
            <person name="Kaul R."/>
            <person name="Monks D.E."/>
            <person name="Kitajima J.P."/>
            <person name="Okura V.K."/>
            <person name="Zhou Y."/>
            <person name="Chen L."/>
            <person name="Wood G.E."/>
            <person name="Almeida N.F.Jr."/>
            <person name="Woo L."/>
            <person name="Chen Y."/>
            <person name="Paulsen I.T."/>
            <person name="Eisen J.A."/>
            <person name="Karp P.D."/>
            <person name="Bovee D.Sr."/>
            <person name="Chapman P."/>
            <person name="Clendenning J."/>
            <person name="Deatherage G."/>
            <person name="Gillet W."/>
            <person name="Grant C."/>
            <person name="Kutyavin T."/>
            <person name="Levy R."/>
            <person name="Li M.J."/>
            <person name="McClelland E."/>
            <person name="Palmieri A."/>
            <person name="Raymond C."/>
            <person name="Rouse G."/>
            <person name="Saenphimmachak C."/>
            <person name="Wu Z."/>
            <person name="Romero P."/>
            <person name="Gordon D."/>
            <person name="Zhang S."/>
            <person name="Yoo H."/>
            <person name="Tao Y."/>
            <person name="Biddle P."/>
            <person name="Jung M."/>
            <person name="Krespan W."/>
            <person name="Perry M."/>
            <person name="Gordon-Kamm B."/>
            <person name="Liao L."/>
            <person name="Kim S."/>
            <person name="Hendrick C."/>
            <person name="Zhao Z.Y."/>
            <person name="Dolan M."/>
            <person name="Chumley F."/>
            <person name="Tingey S.V."/>
            <person name="Tomb J.F."/>
            <person name="Gordon M.P."/>
            <person name="Olson M.V."/>
            <person name="Nester E.W."/>
        </authorList>
    </citation>
    <scope>NUCLEOTIDE SEQUENCE [LARGE SCALE GENOMIC DNA]</scope>
    <source>
        <strain evidence="7">C58 / ATCC 33970</strain>
    </source>
</reference>
<gene>
    <name evidence="6" type="ordered locus">Atu4873</name>
</gene>
<dbReference type="Gene3D" id="1.10.357.10">
    <property type="entry name" value="Tetracycline Repressor, domain 2"/>
    <property type="match status" value="1"/>
</dbReference>
<organism evidence="6 7">
    <name type="scientific">Agrobacterium fabrum (strain C58 / ATCC 33970)</name>
    <name type="common">Agrobacterium tumefaciens (strain C58)</name>
    <dbReference type="NCBI Taxonomy" id="176299"/>
    <lineage>
        <taxon>Bacteria</taxon>
        <taxon>Pseudomonadati</taxon>
        <taxon>Pseudomonadota</taxon>
        <taxon>Alphaproteobacteria</taxon>
        <taxon>Hyphomicrobiales</taxon>
        <taxon>Rhizobiaceae</taxon>
        <taxon>Rhizobium/Agrobacterium group</taxon>
        <taxon>Agrobacterium</taxon>
        <taxon>Agrobacterium tumefaciens complex</taxon>
    </lineage>
</organism>
<feature type="domain" description="HTH tetR-type" evidence="5">
    <location>
        <begin position="5"/>
        <end position="65"/>
    </location>
</feature>
<dbReference type="KEGG" id="atu:Atu4873"/>
<dbReference type="PIR" id="AE3156">
    <property type="entry name" value="AE3156"/>
</dbReference>